<organism evidence="2 3">
    <name type="scientific">Oleoguttula mirabilis</name>
    <dbReference type="NCBI Taxonomy" id="1507867"/>
    <lineage>
        <taxon>Eukaryota</taxon>
        <taxon>Fungi</taxon>
        <taxon>Dikarya</taxon>
        <taxon>Ascomycota</taxon>
        <taxon>Pezizomycotina</taxon>
        <taxon>Dothideomycetes</taxon>
        <taxon>Dothideomycetidae</taxon>
        <taxon>Mycosphaerellales</taxon>
        <taxon>Teratosphaeriaceae</taxon>
        <taxon>Oleoguttula</taxon>
    </lineage>
</organism>
<feature type="region of interest" description="Disordered" evidence="1">
    <location>
        <begin position="1"/>
        <end position="115"/>
    </location>
</feature>
<proteinExistence type="predicted"/>
<dbReference type="EMBL" id="JAVFHQ010000071">
    <property type="protein sequence ID" value="KAK4540232.1"/>
    <property type="molecule type" value="Genomic_DNA"/>
</dbReference>
<gene>
    <name evidence="2" type="ORF">LTR36_009637</name>
</gene>
<evidence type="ECO:0000256" key="1">
    <source>
        <dbReference type="SAM" id="MobiDB-lite"/>
    </source>
</evidence>
<feature type="compositionally biased region" description="Low complexity" evidence="1">
    <location>
        <begin position="37"/>
        <end position="54"/>
    </location>
</feature>
<protein>
    <submittedName>
        <fullName evidence="2">Uncharacterized protein</fullName>
    </submittedName>
</protein>
<keyword evidence="3" id="KW-1185">Reference proteome</keyword>
<dbReference type="AlphaFoldDB" id="A0AAV9J5E4"/>
<dbReference type="Proteomes" id="UP001324427">
    <property type="component" value="Unassembled WGS sequence"/>
</dbReference>
<comment type="caution">
    <text evidence="2">The sequence shown here is derived from an EMBL/GenBank/DDBJ whole genome shotgun (WGS) entry which is preliminary data.</text>
</comment>
<evidence type="ECO:0000313" key="2">
    <source>
        <dbReference type="EMBL" id="KAK4540232.1"/>
    </source>
</evidence>
<feature type="compositionally biased region" description="Polar residues" evidence="1">
    <location>
        <begin position="1"/>
        <end position="11"/>
    </location>
</feature>
<feature type="compositionally biased region" description="Acidic residues" evidence="1">
    <location>
        <begin position="83"/>
        <end position="112"/>
    </location>
</feature>
<sequence length="293" mass="32836">MSRVTTPSSDFGNLAIGSSDDMPVMTRAASQRQRNLAASHAASSSSGTAGSSQRRPARQQRESRAPPPAAPAGRGDHDVSKSDDEDDSPEDDDDDDNGEDEDDDDEEDEEDDRYTPRVLYQALHQRSVEIRQRLQANRVNASQGEGVVRTVDHLRALFSATDNIRRNHFVTMSAAERRPFVALLIWILETILLDDRDQYQDSTRPAYAAEGVQSERRLLSAFLAERAHPLVFLDVIRQLGSALLHEFAPKIEAMRTRLEALTRQVPADHPNRDQLRRVTQYFNALAQHARTSP</sequence>
<accession>A0AAV9J5E4</accession>
<evidence type="ECO:0000313" key="3">
    <source>
        <dbReference type="Proteomes" id="UP001324427"/>
    </source>
</evidence>
<name>A0AAV9J5E4_9PEZI</name>
<reference evidence="2 3" key="1">
    <citation type="submission" date="2021-11" db="EMBL/GenBank/DDBJ databases">
        <title>Black yeast isolated from Biological Soil Crust.</title>
        <authorList>
            <person name="Kurbessoian T."/>
        </authorList>
    </citation>
    <scope>NUCLEOTIDE SEQUENCE [LARGE SCALE GENOMIC DNA]</scope>
    <source>
        <strain evidence="2 3">CCFEE 5522</strain>
    </source>
</reference>